<comment type="caution">
    <text evidence="14">The sequence shown here is derived from an EMBL/GenBank/DDBJ whole genome shotgun (WGS) entry which is preliminary data.</text>
</comment>
<dbReference type="InterPro" id="IPR003661">
    <property type="entry name" value="HisK_dim/P_dom"/>
</dbReference>
<evidence type="ECO:0000256" key="5">
    <source>
        <dbReference type="ARBA" id="ARBA00022679"/>
    </source>
</evidence>
<dbReference type="OrthoDB" id="8583694at2"/>
<dbReference type="Gene3D" id="1.10.287.130">
    <property type="match status" value="1"/>
</dbReference>
<dbReference type="GO" id="GO:0000155">
    <property type="term" value="F:phosphorelay sensor kinase activity"/>
    <property type="evidence" value="ECO:0007669"/>
    <property type="project" value="InterPro"/>
</dbReference>
<evidence type="ECO:0000256" key="3">
    <source>
        <dbReference type="ARBA" id="ARBA00012438"/>
    </source>
</evidence>
<evidence type="ECO:0000256" key="1">
    <source>
        <dbReference type="ARBA" id="ARBA00000085"/>
    </source>
</evidence>
<dbReference type="EMBL" id="QYUQ01000002">
    <property type="protein sequence ID" value="RJG03549.1"/>
    <property type="molecule type" value="Genomic_DNA"/>
</dbReference>
<dbReference type="PANTHER" id="PTHR45436">
    <property type="entry name" value="SENSOR HISTIDINE KINASE YKOH"/>
    <property type="match status" value="1"/>
</dbReference>
<reference evidence="15" key="1">
    <citation type="submission" date="2018-09" db="EMBL/GenBank/DDBJ databases">
        <authorList>
            <person name="Zhu H."/>
        </authorList>
    </citation>
    <scope>NUCLEOTIDE SEQUENCE [LARGE SCALE GENOMIC DNA]</scope>
    <source>
        <strain evidence="15">K1S02-23</strain>
    </source>
</reference>
<evidence type="ECO:0000313" key="15">
    <source>
        <dbReference type="Proteomes" id="UP000266327"/>
    </source>
</evidence>
<protein>
    <recommendedName>
        <fullName evidence="3">histidine kinase</fullName>
        <ecNumber evidence="3">2.7.13.3</ecNumber>
    </recommendedName>
</protein>
<evidence type="ECO:0000313" key="14">
    <source>
        <dbReference type="EMBL" id="RJG03549.1"/>
    </source>
</evidence>
<comment type="catalytic activity">
    <reaction evidence="1">
        <text>ATP + protein L-histidine = ADP + protein N-phospho-L-histidine.</text>
        <dbReference type="EC" id="2.7.13.3"/>
    </reaction>
</comment>
<evidence type="ECO:0000256" key="6">
    <source>
        <dbReference type="ARBA" id="ARBA00022692"/>
    </source>
</evidence>
<dbReference type="SUPFAM" id="SSF55874">
    <property type="entry name" value="ATPase domain of HSP90 chaperone/DNA topoisomerase II/histidine kinase"/>
    <property type="match status" value="1"/>
</dbReference>
<dbReference type="Proteomes" id="UP000266327">
    <property type="component" value="Unassembled WGS sequence"/>
</dbReference>
<evidence type="ECO:0000256" key="9">
    <source>
        <dbReference type="ARBA" id="ARBA00022840"/>
    </source>
</evidence>
<dbReference type="InterPro" id="IPR050428">
    <property type="entry name" value="TCS_sensor_his_kinase"/>
</dbReference>
<feature type="domain" description="Histidine kinase" evidence="13">
    <location>
        <begin position="225"/>
        <end position="437"/>
    </location>
</feature>
<dbReference type="InterPro" id="IPR004358">
    <property type="entry name" value="Sig_transdc_His_kin-like_C"/>
</dbReference>
<dbReference type="EC" id="2.7.13.3" evidence="3"/>
<dbReference type="InterPro" id="IPR036097">
    <property type="entry name" value="HisK_dim/P_sf"/>
</dbReference>
<dbReference type="InterPro" id="IPR005467">
    <property type="entry name" value="His_kinase_dom"/>
</dbReference>
<evidence type="ECO:0000256" key="11">
    <source>
        <dbReference type="ARBA" id="ARBA00023012"/>
    </source>
</evidence>
<dbReference type="SUPFAM" id="SSF47384">
    <property type="entry name" value="Homodimeric domain of signal transducing histidine kinase"/>
    <property type="match status" value="1"/>
</dbReference>
<dbReference type="AlphaFoldDB" id="A0A3A3G9X5"/>
<dbReference type="SMART" id="SM00388">
    <property type="entry name" value="HisKA"/>
    <property type="match status" value="1"/>
</dbReference>
<evidence type="ECO:0000256" key="7">
    <source>
        <dbReference type="ARBA" id="ARBA00022741"/>
    </source>
</evidence>
<keyword evidence="11" id="KW-0902">Two-component regulatory system</keyword>
<keyword evidence="4" id="KW-0597">Phosphoprotein</keyword>
<dbReference type="PANTHER" id="PTHR45436:SF14">
    <property type="entry name" value="SENSOR PROTEIN QSEC"/>
    <property type="match status" value="1"/>
</dbReference>
<keyword evidence="12" id="KW-0472">Membrane</keyword>
<dbReference type="Gene3D" id="3.30.565.10">
    <property type="entry name" value="Histidine kinase-like ATPase, C-terminal domain"/>
    <property type="match status" value="1"/>
</dbReference>
<keyword evidence="9" id="KW-0067">ATP-binding</keyword>
<evidence type="ECO:0000259" key="13">
    <source>
        <dbReference type="PROSITE" id="PS50109"/>
    </source>
</evidence>
<evidence type="ECO:0000256" key="10">
    <source>
        <dbReference type="ARBA" id="ARBA00022989"/>
    </source>
</evidence>
<dbReference type="CDD" id="cd00082">
    <property type="entry name" value="HisKA"/>
    <property type="match status" value="1"/>
</dbReference>
<keyword evidence="6" id="KW-0812">Transmembrane</keyword>
<keyword evidence="8" id="KW-0418">Kinase</keyword>
<evidence type="ECO:0000256" key="4">
    <source>
        <dbReference type="ARBA" id="ARBA00022553"/>
    </source>
</evidence>
<accession>A0A3A3G9X5</accession>
<dbReference type="GO" id="GO:0005886">
    <property type="term" value="C:plasma membrane"/>
    <property type="evidence" value="ECO:0007669"/>
    <property type="project" value="TreeGrafter"/>
</dbReference>
<keyword evidence="5" id="KW-0808">Transferase</keyword>
<keyword evidence="10" id="KW-1133">Transmembrane helix</keyword>
<organism evidence="14 15">
    <name type="scientific">Noviherbaspirillum sedimenti</name>
    <dbReference type="NCBI Taxonomy" id="2320865"/>
    <lineage>
        <taxon>Bacteria</taxon>
        <taxon>Pseudomonadati</taxon>
        <taxon>Pseudomonadota</taxon>
        <taxon>Betaproteobacteria</taxon>
        <taxon>Burkholderiales</taxon>
        <taxon>Oxalobacteraceae</taxon>
        <taxon>Noviherbaspirillum</taxon>
    </lineage>
</organism>
<evidence type="ECO:0000256" key="8">
    <source>
        <dbReference type="ARBA" id="ARBA00022777"/>
    </source>
</evidence>
<dbReference type="Pfam" id="PF02518">
    <property type="entry name" value="HATPase_c"/>
    <property type="match status" value="1"/>
</dbReference>
<evidence type="ECO:0000256" key="12">
    <source>
        <dbReference type="ARBA" id="ARBA00023136"/>
    </source>
</evidence>
<comment type="subcellular location">
    <subcellularLocation>
        <location evidence="2">Membrane</location>
        <topology evidence="2">Multi-pass membrane protein</topology>
    </subcellularLocation>
</comment>
<dbReference type="SMART" id="SM00387">
    <property type="entry name" value="HATPase_c"/>
    <property type="match status" value="1"/>
</dbReference>
<keyword evidence="7" id="KW-0547">Nucleotide-binding</keyword>
<dbReference type="GO" id="GO:0005524">
    <property type="term" value="F:ATP binding"/>
    <property type="evidence" value="ECO:0007669"/>
    <property type="project" value="UniProtKB-KW"/>
</dbReference>
<sequence>MMRSLRIRLILLLGVAIVAASAVQFTTSFRTAMSQADKLFDYHMQQMALALQDSPFQQEQWYSSPHDNDNAFEFVIQIWTEDGVRVYQSRRYSSLPNQGVLGYSNVTLDNGDWRVFGVRNETRMIQVAQKLEARRSRAISLAMKALWPSIPVLLLLLGVVWWVVTSALAPLDRIGRDLANRNADSLAPVDDAGVPQEVSRLVAEVNSLLGRMVQALQAQKRFVDDAAHELRSLLTALTLQVKTLSRARDETARTQAIARLQGGVDRASHLMEQLLVLARQDPLSETAPGTLVSLADCVEQASDEMTPLAFSRQIELRYGTLPNTRVRGDVESLRMLVRNLLDNAIRYTPEQGLVQVKLVTDDEHAVLSIEDSGSGIPPENRGRIFDRFYRVPGTNVSGSGLGLAIVKAIADRYHASVELGQAALGGLAIKVKFPLPEGISQPEN</sequence>
<evidence type="ECO:0000256" key="2">
    <source>
        <dbReference type="ARBA" id="ARBA00004141"/>
    </source>
</evidence>
<keyword evidence="15" id="KW-1185">Reference proteome</keyword>
<dbReference type="PROSITE" id="PS50109">
    <property type="entry name" value="HIS_KIN"/>
    <property type="match status" value="1"/>
</dbReference>
<dbReference type="RefSeq" id="WP_119787040.1">
    <property type="nucleotide sequence ID" value="NZ_QYUQ01000002.1"/>
</dbReference>
<gene>
    <name evidence="14" type="ORF">D3878_19740</name>
</gene>
<dbReference type="InterPro" id="IPR003594">
    <property type="entry name" value="HATPase_dom"/>
</dbReference>
<proteinExistence type="predicted"/>
<dbReference type="InterPro" id="IPR036890">
    <property type="entry name" value="HATPase_C_sf"/>
</dbReference>
<dbReference type="Pfam" id="PF00512">
    <property type="entry name" value="HisKA"/>
    <property type="match status" value="1"/>
</dbReference>
<dbReference type="PRINTS" id="PR00344">
    <property type="entry name" value="BCTRLSENSOR"/>
</dbReference>
<name>A0A3A3G9X5_9BURK</name>